<proteinExistence type="predicted"/>
<keyword evidence="1" id="KW-0614">Plasmid</keyword>
<accession>A0A2P1BNR1</accession>
<dbReference type="EMBL" id="MG700548">
    <property type="protein sequence ID" value="AVI43386.1"/>
    <property type="molecule type" value="Genomic_DNA"/>
</dbReference>
<organism evidence="1">
    <name type="scientific">Klebsiella pneumoniae</name>
    <dbReference type="NCBI Taxonomy" id="573"/>
    <lineage>
        <taxon>Bacteria</taxon>
        <taxon>Pseudomonadati</taxon>
        <taxon>Pseudomonadota</taxon>
        <taxon>Gammaproteobacteria</taxon>
        <taxon>Enterobacterales</taxon>
        <taxon>Enterobacteriaceae</taxon>
        <taxon>Klebsiella/Raoultella group</taxon>
        <taxon>Klebsiella</taxon>
        <taxon>Klebsiella pneumoniae complex</taxon>
    </lineage>
</organism>
<dbReference type="AlphaFoldDB" id="A0A2P1BNR1"/>
<reference evidence="1" key="1">
    <citation type="submission" date="2017-12" db="EMBL/GenBank/DDBJ databases">
        <title>Insights into the successfully spreading KPC-encoding IncII plasmids.</title>
        <authorList>
            <person name="Brandt C."/>
            <person name="Pletz M.W."/>
            <person name="Makarewicz O."/>
        </authorList>
    </citation>
    <scope>NUCLEOTIDE SEQUENCE</scope>
    <source>
        <strain evidence="1">UR15381</strain>
        <plasmid evidence="1">pUJ-1KPC</plasmid>
    </source>
</reference>
<name>A0A2P1BNR1_KLEPN</name>
<geneLocation type="plasmid" evidence="1">
    <name>pUJ-1KPC</name>
</geneLocation>
<protein>
    <submittedName>
        <fullName evidence="1">Uncharacterized protein</fullName>
    </submittedName>
</protein>
<evidence type="ECO:0000313" key="1">
    <source>
        <dbReference type="EMBL" id="AVI43386.1"/>
    </source>
</evidence>
<sequence>MSHWIPGPVGGHKCVNLPVRHRLYDIMLTGIRTNTPTNTMTSPYAFSSMNTPVCFAD</sequence>